<dbReference type="Proteomes" id="UP000515204">
    <property type="component" value="Unplaced"/>
</dbReference>
<dbReference type="PANTHER" id="PTHR46060">
    <property type="entry name" value="MARINER MOS1 TRANSPOSASE-LIKE PROTEIN"/>
    <property type="match status" value="1"/>
</dbReference>
<gene>
    <name evidence="2" type="primary">LOC106751236</name>
</gene>
<dbReference type="OrthoDB" id="10033972at2759"/>
<dbReference type="RefSeq" id="XP_014487564.1">
    <property type="nucleotide sequence ID" value="XM_014632078.1"/>
</dbReference>
<reference evidence="2" key="1">
    <citation type="submission" date="2025-08" db="UniProtKB">
        <authorList>
            <consortium name="RefSeq"/>
        </authorList>
    </citation>
    <scope>IDENTIFICATION</scope>
</reference>
<evidence type="ECO:0008006" key="3">
    <source>
        <dbReference type="Google" id="ProtNLM"/>
    </source>
</evidence>
<dbReference type="Gene3D" id="1.10.10.1450">
    <property type="match status" value="1"/>
</dbReference>
<dbReference type="AlphaFoldDB" id="A0A6P3YC78"/>
<organism evidence="1 2">
    <name type="scientific">Dinoponera quadriceps</name>
    <name type="common">South American ant</name>
    <dbReference type="NCBI Taxonomy" id="609295"/>
    <lineage>
        <taxon>Eukaryota</taxon>
        <taxon>Metazoa</taxon>
        <taxon>Ecdysozoa</taxon>
        <taxon>Arthropoda</taxon>
        <taxon>Hexapoda</taxon>
        <taxon>Insecta</taxon>
        <taxon>Pterygota</taxon>
        <taxon>Neoptera</taxon>
        <taxon>Endopterygota</taxon>
        <taxon>Hymenoptera</taxon>
        <taxon>Apocrita</taxon>
        <taxon>Aculeata</taxon>
        <taxon>Formicoidea</taxon>
        <taxon>Formicidae</taxon>
        <taxon>Ponerinae</taxon>
        <taxon>Ponerini</taxon>
        <taxon>Dinoponera</taxon>
    </lineage>
</organism>
<evidence type="ECO:0000313" key="1">
    <source>
        <dbReference type="Proteomes" id="UP000515204"/>
    </source>
</evidence>
<dbReference type="PANTHER" id="PTHR46060:SF1">
    <property type="entry name" value="MARINER MOS1 TRANSPOSASE-LIKE PROTEIN"/>
    <property type="match status" value="1"/>
</dbReference>
<accession>A0A6P3YC78</accession>
<name>A0A6P3YC78_DINQU</name>
<evidence type="ECO:0000313" key="2">
    <source>
        <dbReference type="RefSeq" id="XP_014487564.1"/>
    </source>
</evidence>
<proteinExistence type="predicted"/>
<sequence length="147" mass="16916">MKLKKTPLETFEMLQEAFGDDCLSRSQSNRWHNMFRDGREEVADEARAGRPSTSRTDDNVTCVRQLLFSDRRMSVRLMSELLNLPKTVVHEIVSEDLAMRKICAKLVPRVLTDLQKQHRVEVWAELQHLCADDPDFLSNVITGDETG</sequence>
<dbReference type="InterPro" id="IPR052709">
    <property type="entry name" value="Transposase-MT_Hybrid"/>
</dbReference>
<dbReference type="KEGG" id="dqu:106751236"/>
<keyword evidence="1" id="KW-1185">Reference proteome</keyword>
<dbReference type="GeneID" id="106751236"/>
<protein>
    <recommendedName>
        <fullName evidence="3">Mos1 transposase HTH domain-containing protein</fullName>
    </recommendedName>
</protein>